<evidence type="ECO:0000313" key="6">
    <source>
        <dbReference type="EMBL" id="GGF22838.1"/>
    </source>
</evidence>
<keyword evidence="3" id="KW-0804">Transcription</keyword>
<dbReference type="GO" id="GO:0003677">
    <property type="term" value="F:DNA binding"/>
    <property type="evidence" value="ECO:0007669"/>
    <property type="project" value="UniProtKB-KW"/>
</dbReference>
<keyword evidence="1" id="KW-0805">Transcription regulation</keyword>
<evidence type="ECO:0000256" key="2">
    <source>
        <dbReference type="ARBA" id="ARBA00023125"/>
    </source>
</evidence>
<keyword evidence="2" id="KW-0238">DNA-binding</keyword>
<sequence>MGLGENDLLALRFILDQRAVGHPVASKDVTRYLGISSASTTVLLRRLESGGFVERRENSADRRSSEIVPTTAAEGDTGPMLAVAQNNMAAAIQTLTVEEARIVARFLTMMRQTVDQIGFSS</sequence>
<feature type="domain" description="HTH marR-type" evidence="5">
    <location>
        <begin position="1"/>
        <end position="112"/>
    </location>
</feature>
<evidence type="ECO:0000256" key="4">
    <source>
        <dbReference type="SAM" id="MobiDB-lite"/>
    </source>
</evidence>
<reference evidence="6 7" key="1">
    <citation type="journal article" date="2014" name="Int. J. Syst. Evol. Microbiol.">
        <title>Complete genome sequence of Corynebacterium casei LMG S-19264T (=DSM 44701T), isolated from a smear-ripened cheese.</title>
        <authorList>
            <consortium name="US DOE Joint Genome Institute (JGI-PGF)"/>
            <person name="Walter F."/>
            <person name="Albersmeier A."/>
            <person name="Kalinowski J."/>
            <person name="Ruckert C."/>
        </authorList>
    </citation>
    <scope>NUCLEOTIDE SEQUENCE [LARGE SCALE GENOMIC DNA]</scope>
    <source>
        <strain evidence="6 7">CGMCC 1.12976</strain>
    </source>
</reference>
<keyword evidence="7" id="KW-1185">Reference proteome</keyword>
<protein>
    <recommendedName>
        <fullName evidence="5">HTH marR-type domain-containing protein</fullName>
    </recommendedName>
</protein>
<evidence type="ECO:0000313" key="7">
    <source>
        <dbReference type="Proteomes" id="UP000598775"/>
    </source>
</evidence>
<dbReference type="InterPro" id="IPR000835">
    <property type="entry name" value="HTH_MarR-typ"/>
</dbReference>
<feature type="compositionally biased region" description="Basic and acidic residues" evidence="4">
    <location>
        <begin position="54"/>
        <end position="65"/>
    </location>
</feature>
<evidence type="ECO:0000256" key="3">
    <source>
        <dbReference type="ARBA" id="ARBA00023163"/>
    </source>
</evidence>
<dbReference type="Pfam" id="PF12802">
    <property type="entry name" value="MarR_2"/>
    <property type="match status" value="1"/>
</dbReference>
<dbReference type="PROSITE" id="PS50995">
    <property type="entry name" value="HTH_MARR_2"/>
    <property type="match status" value="1"/>
</dbReference>
<evidence type="ECO:0000259" key="5">
    <source>
        <dbReference type="PROSITE" id="PS50995"/>
    </source>
</evidence>
<gene>
    <name evidence="6" type="ORF">GCM10011399_15590</name>
</gene>
<dbReference type="Gene3D" id="1.10.10.10">
    <property type="entry name" value="Winged helix-like DNA-binding domain superfamily/Winged helix DNA-binding domain"/>
    <property type="match status" value="1"/>
</dbReference>
<evidence type="ECO:0000256" key="1">
    <source>
        <dbReference type="ARBA" id="ARBA00023015"/>
    </source>
</evidence>
<dbReference type="EMBL" id="BMGP01000002">
    <property type="protein sequence ID" value="GGF22838.1"/>
    <property type="molecule type" value="Genomic_DNA"/>
</dbReference>
<organism evidence="6 7">
    <name type="scientific">Subtercola lobariae</name>
    <dbReference type="NCBI Taxonomy" id="1588641"/>
    <lineage>
        <taxon>Bacteria</taxon>
        <taxon>Bacillati</taxon>
        <taxon>Actinomycetota</taxon>
        <taxon>Actinomycetes</taxon>
        <taxon>Micrococcales</taxon>
        <taxon>Microbacteriaceae</taxon>
        <taxon>Subtercola</taxon>
    </lineage>
</organism>
<name>A0A917EWQ5_9MICO</name>
<dbReference type="InterPro" id="IPR036390">
    <property type="entry name" value="WH_DNA-bd_sf"/>
</dbReference>
<accession>A0A917EWQ5</accession>
<dbReference type="Proteomes" id="UP000598775">
    <property type="component" value="Unassembled WGS sequence"/>
</dbReference>
<dbReference type="AlphaFoldDB" id="A0A917EWQ5"/>
<dbReference type="GO" id="GO:0003700">
    <property type="term" value="F:DNA-binding transcription factor activity"/>
    <property type="evidence" value="ECO:0007669"/>
    <property type="project" value="InterPro"/>
</dbReference>
<dbReference type="SMART" id="SM00347">
    <property type="entry name" value="HTH_MARR"/>
    <property type="match status" value="1"/>
</dbReference>
<proteinExistence type="predicted"/>
<feature type="region of interest" description="Disordered" evidence="4">
    <location>
        <begin position="54"/>
        <end position="74"/>
    </location>
</feature>
<dbReference type="PANTHER" id="PTHR42756:SF1">
    <property type="entry name" value="TRANSCRIPTIONAL REPRESSOR OF EMRAB OPERON"/>
    <property type="match status" value="1"/>
</dbReference>
<comment type="caution">
    <text evidence="6">The sequence shown here is derived from an EMBL/GenBank/DDBJ whole genome shotgun (WGS) entry which is preliminary data.</text>
</comment>
<dbReference type="SUPFAM" id="SSF46785">
    <property type="entry name" value="Winged helix' DNA-binding domain"/>
    <property type="match status" value="1"/>
</dbReference>
<dbReference type="InterPro" id="IPR036388">
    <property type="entry name" value="WH-like_DNA-bd_sf"/>
</dbReference>
<dbReference type="PANTHER" id="PTHR42756">
    <property type="entry name" value="TRANSCRIPTIONAL REGULATOR, MARR"/>
    <property type="match status" value="1"/>
</dbReference>